<protein>
    <recommendedName>
        <fullName evidence="3">Nucleocapsid protein</fullName>
    </recommendedName>
</protein>
<evidence type="ECO:0000313" key="2">
    <source>
        <dbReference type="Proteomes" id="UP001234178"/>
    </source>
</evidence>
<dbReference type="EMBL" id="JAOYFB010000039">
    <property type="protein sequence ID" value="KAK4028789.1"/>
    <property type="molecule type" value="Genomic_DNA"/>
</dbReference>
<evidence type="ECO:0008006" key="3">
    <source>
        <dbReference type="Google" id="ProtNLM"/>
    </source>
</evidence>
<organism evidence="1 2">
    <name type="scientific">Daphnia magna</name>
    <dbReference type="NCBI Taxonomy" id="35525"/>
    <lineage>
        <taxon>Eukaryota</taxon>
        <taxon>Metazoa</taxon>
        <taxon>Ecdysozoa</taxon>
        <taxon>Arthropoda</taxon>
        <taxon>Crustacea</taxon>
        <taxon>Branchiopoda</taxon>
        <taxon>Diplostraca</taxon>
        <taxon>Cladocera</taxon>
        <taxon>Anomopoda</taxon>
        <taxon>Daphniidae</taxon>
        <taxon>Daphnia</taxon>
    </lineage>
</organism>
<keyword evidence="2" id="KW-1185">Reference proteome</keyword>
<name>A0ABR0AUI7_9CRUS</name>
<comment type="caution">
    <text evidence="1">The sequence shown here is derived from an EMBL/GenBank/DDBJ whole genome shotgun (WGS) entry which is preliminary data.</text>
</comment>
<accession>A0ABR0AUI7</accession>
<proteinExistence type="predicted"/>
<reference evidence="1 2" key="1">
    <citation type="journal article" date="2023" name="Nucleic Acids Res.">
        <title>The hologenome of Daphnia magna reveals possible DNA methylation and microbiome-mediated evolution of the host genome.</title>
        <authorList>
            <person name="Chaturvedi A."/>
            <person name="Li X."/>
            <person name="Dhandapani V."/>
            <person name="Marshall H."/>
            <person name="Kissane S."/>
            <person name="Cuenca-Cambronero M."/>
            <person name="Asole G."/>
            <person name="Calvet F."/>
            <person name="Ruiz-Romero M."/>
            <person name="Marangio P."/>
            <person name="Guigo R."/>
            <person name="Rago D."/>
            <person name="Mirbahai L."/>
            <person name="Eastwood N."/>
            <person name="Colbourne J.K."/>
            <person name="Zhou J."/>
            <person name="Mallon E."/>
            <person name="Orsini L."/>
        </authorList>
    </citation>
    <scope>NUCLEOTIDE SEQUENCE [LARGE SCALE GENOMIC DNA]</scope>
    <source>
        <strain evidence="1">LRV0_1</strain>
    </source>
</reference>
<gene>
    <name evidence="1" type="ORF">OUZ56_021807</name>
</gene>
<evidence type="ECO:0000313" key="1">
    <source>
        <dbReference type="EMBL" id="KAK4028789.1"/>
    </source>
</evidence>
<dbReference type="Proteomes" id="UP001234178">
    <property type="component" value="Unassembled WGS sequence"/>
</dbReference>
<sequence>MATQANKTFFKSIEEQIVAVPQSKLWASYMIKDDQKLQKFVRTLNDNLLWLCCVSSDIPYPPFPLLQYEIEGEPITLSASYIRAEIEYNERTYKGLVIINAGKLTATKLLADWGLTVRDDQVVRVTPKANLPSSAGWTSVSEGFTIAKTVVIIAHSTGIKYLMTQPNIPQDTKVLSAAYSAFPWIQRKLRDQYNVLQDNHPDVSNLLGIRMPPAKKTSFSALEVMCAYTLALLGPAYSRDDMYKSQIRTRLSAVAAGITSGSVDLQQAESIINGFAWDPKIHSGAIDEMRLVYRNHNLSSIRFGMDVIPVIKKDVKALPQVFGTELDSLEDRTKHLITRPNK</sequence>